<evidence type="ECO:0000256" key="3">
    <source>
        <dbReference type="ARBA" id="ARBA00022692"/>
    </source>
</evidence>
<evidence type="ECO:0000256" key="6">
    <source>
        <dbReference type="SAM" id="MobiDB-lite"/>
    </source>
</evidence>
<gene>
    <name evidence="8" type="primary">LOC105903005</name>
</gene>
<keyword evidence="3" id="KW-0812">Transmembrane</keyword>
<organism evidence="7 8">
    <name type="scientific">Clupea harengus</name>
    <name type="common">Atlantic herring</name>
    <dbReference type="NCBI Taxonomy" id="7950"/>
    <lineage>
        <taxon>Eukaryota</taxon>
        <taxon>Metazoa</taxon>
        <taxon>Chordata</taxon>
        <taxon>Craniata</taxon>
        <taxon>Vertebrata</taxon>
        <taxon>Euteleostomi</taxon>
        <taxon>Actinopterygii</taxon>
        <taxon>Neopterygii</taxon>
        <taxon>Teleostei</taxon>
        <taxon>Clupei</taxon>
        <taxon>Clupeiformes</taxon>
        <taxon>Clupeoidei</taxon>
        <taxon>Clupeidae</taxon>
        <taxon>Clupea</taxon>
    </lineage>
</organism>
<dbReference type="Pfam" id="PF00860">
    <property type="entry name" value="Xan_ur_permease"/>
    <property type="match status" value="1"/>
</dbReference>
<feature type="region of interest" description="Disordered" evidence="6">
    <location>
        <begin position="282"/>
        <end position="317"/>
    </location>
</feature>
<dbReference type="KEGG" id="char:105903005"/>
<dbReference type="AlphaFoldDB" id="A0A6P8GA60"/>
<evidence type="ECO:0000256" key="4">
    <source>
        <dbReference type="ARBA" id="ARBA00022989"/>
    </source>
</evidence>
<reference evidence="8" key="1">
    <citation type="submission" date="2025-08" db="UniProtKB">
        <authorList>
            <consortium name="RefSeq"/>
        </authorList>
    </citation>
    <scope>IDENTIFICATION</scope>
</reference>
<evidence type="ECO:0000313" key="7">
    <source>
        <dbReference type="Proteomes" id="UP000515152"/>
    </source>
</evidence>
<dbReference type="GeneID" id="105903005"/>
<keyword evidence="5" id="KW-0472">Membrane</keyword>
<evidence type="ECO:0000256" key="2">
    <source>
        <dbReference type="ARBA" id="ARBA00008821"/>
    </source>
</evidence>
<keyword evidence="4" id="KW-1133">Transmembrane helix</keyword>
<sequence length="317" mass="34149">MGLCRQETDTSVQDPKESQDPRSRSVDWCPPLLLNFTLALQHVLVQCSLLVLMVGMLQWRLQWTETERAQHLASLLFSSALSTLLHTCLGSCLPLVQAPSLEFLVPALVLLSSNTGSEEDCRGQYSETEACDAQSSAVRELQGMVVVAGLLQVCLGVCGLGGVCVRRSGPLVLAPVLCVLGFSIYREAALLCSDHWGFAALAVFLMVIQSQHLRSFHFPRPPCFAQLPLCSMFSVLLPALTVWGVCVLLEFSGHLQLHTLSELLPDLGVQNATVTHLLNGTRPHTHSALSSGPSVAPPSTSSSPPWASLPHTGFGFG</sequence>
<dbReference type="InterPro" id="IPR006043">
    <property type="entry name" value="NCS2"/>
</dbReference>
<dbReference type="OrthoDB" id="1641903at2759"/>
<dbReference type="GO" id="GO:0016020">
    <property type="term" value="C:membrane"/>
    <property type="evidence" value="ECO:0007669"/>
    <property type="project" value="UniProtKB-SubCell"/>
</dbReference>
<dbReference type="GO" id="GO:0022857">
    <property type="term" value="F:transmembrane transporter activity"/>
    <property type="evidence" value="ECO:0007669"/>
    <property type="project" value="InterPro"/>
</dbReference>
<evidence type="ECO:0000256" key="5">
    <source>
        <dbReference type="ARBA" id="ARBA00023136"/>
    </source>
</evidence>
<evidence type="ECO:0000256" key="1">
    <source>
        <dbReference type="ARBA" id="ARBA00004141"/>
    </source>
</evidence>
<dbReference type="RefSeq" id="XP_031433396.1">
    <property type="nucleotide sequence ID" value="XM_031577536.1"/>
</dbReference>
<comment type="similarity">
    <text evidence="2">Belongs to the nucleobase:cation symporter-2 (NCS2) (TC 2.A.40) family.</text>
</comment>
<dbReference type="Proteomes" id="UP000515152">
    <property type="component" value="Chromosome 2"/>
</dbReference>
<feature type="compositionally biased region" description="Low complexity" evidence="6">
    <location>
        <begin position="290"/>
        <end position="310"/>
    </location>
</feature>
<evidence type="ECO:0000313" key="8">
    <source>
        <dbReference type="RefSeq" id="XP_031433396.1"/>
    </source>
</evidence>
<name>A0A6P8GA60_CLUHA</name>
<accession>A0A6P8GA60</accession>
<protein>
    <submittedName>
        <fullName evidence="8">Solute carrier family 23 member 3-like</fullName>
    </submittedName>
</protein>
<proteinExistence type="inferred from homology"/>
<keyword evidence="7" id="KW-1185">Reference proteome</keyword>
<feature type="region of interest" description="Disordered" evidence="6">
    <location>
        <begin position="1"/>
        <end position="25"/>
    </location>
</feature>
<dbReference type="PANTHER" id="PTHR11119">
    <property type="entry name" value="XANTHINE-URACIL / VITAMIN C PERMEASE FAMILY MEMBER"/>
    <property type="match status" value="1"/>
</dbReference>
<feature type="compositionally biased region" description="Basic and acidic residues" evidence="6">
    <location>
        <begin position="14"/>
        <end position="25"/>
    </location>
</feature>
<comment type="subcellular location">
    <subcellularLocation>
        <location evidence="1">Membrane</location>
        <topology evidence="1">Multi-pass membrane protein</topology>
    </subcellularLocation>
</comment>